<name>A0A7C1GAT2_9CREN</name>
<gene>
    <name evidence="1" type="ORF">ENN26_02335</name>
</gene>
<proteinExistence type="predicted"/>
<dbReference type="AlphaFoldDB" id="A0A7C1GAT2"/>
<comment type="caution">
    <text evidence="1">The sequence shown here is derived from an EMBL/GenBank/DDBJ whole genome shotgun (WGS) entry which is preliminary data.</text>
</comment>
<protein>
    <submittedName>
        <fullName evidence="1">Uncharacterized protein</fullName>
    </submittedName>
</protein>
<evidence type="ECO:0000313" key="1">
    <source>
        <dbReference type="EMBL" id="HDP14605.1"/>
    </source>
</evidence>
<reference evidence="1" key="1">
    <citation type="journal article" date="2020" name="mSystems">
        <title>Genome- and Community-Level Interaction Insights into Carbon Utilization and Element Cycling Functions of Hydrothermarchaeota in Hydrothermal Sediment.</title>
        <authorList>
            <person name="Zhou Z."/>
            <person name="Liu Y."/>
            <person name="Xu W."/>
            <person name="Pan J."/>
            <person name="Luo Z.H."/>
            <person name="Li M."/>
        </authorList>
    </citation>
    <scope>NUCLEOTIDE SEQUENCE [LARGE SCALE GENOMIC DNA]</scope>
    <source>
        <strain evidence="1">SpSt-116</strain>
    </source>
</reference>
<sequence length="130" mass="14570">MIILSLQRKDKLETWLSCNDQVKMAQALLALSDVGYSVVAVGLLTGKIISPLTLLNRPTMAEADPSLSGNITVECPISCVKKIRDVMSSSLEVKWSEHEPNKLRLKTRLMHVSELFERQIRLVDPFRAPP</sequence>
<accession>A0A7C1GAT2</accession>
<organism evidence="1">
    <name type="scientific">Thermofilum adornatum</name>
    <dbReference type="NCBI Taxonomy" id="1365176"/>
    <lineage>
        <taxon>Archaea</taxon>
        <taxon>Thermoproteota</taxon>
        <taxon>Thermoprotei</taxon>
        <taxon>Thermofilales</taxon>
        <taxon>Thermofilaceae</taxon>
        <taxon>Thermofilum</taxon>
    </lineage>
</organism>
<dbReference type="EMBL" id="DSAY01000042">
    <property type="protein sequence ID" value="HDP14605.1"/>
    <property type="molecule type" value="Genomic_DNA"/>
</dbReference>